<dbReference type="Gene3D" id="3.40.50.10890">
    <property type="match status" value="1"/>
</dbReference>
<reference evidence="4 5" key="1">
    <citation type="submission" date="2018-06" db="EMBL/GenBank/DDBJ databases">
        <title>Extensive metabolic versatility and redundancy in microbially diverse, dynamic hydrothermal sediments.</title>
        <authorList>
            <person name="Dombrowski N."/>
            <person name="Teske A."/>
            <person name="Baker B.J."/>
        </authorList>
    </citation>
    <scope>NUCLEOTIDE SEQUENCE [LARGE SCALE GENOMIC DNA]</scope>
    <source>
        <strain evidence="4">B34_G17</strain>
    </source>
</reference>
<accession>A0A497EPI6</accession>
<dbReference type="Gene3D" id="3.60.15.10">
    <property type="entry name" value="Ribonuclease Z/Hydroxyacylglutathione hydrolase-like"/>
    <property type="match status" value="1"/>
</dbReference>
<dbReference type="InterPro" id="IPR036866">
    <property type="entry name" value="RibonucZ/Hydroxyglut_hydro"/>
</dbReference>
<gene>
    <name evidence="4" type="ORF">DRJ33_08385</name>
</gene>
<evidence type="ECO:0000256" key="1">
    <source>
        <dbReference type="ARBA" id="ARBA00022801"/>
    </source>
</evidence>
<dbReference type="CDD" id="cd16295">
    <property type="entry name" value="TTHA0252-CPSF-like_MBL-fold"/>
    <property type="match status" value="1"/>
</dbReference>
<dbReference type="PANTHER" id="PTHR11203">
    <property type="entry name" value="CLEAVAGE AND POLYADENYLATION SPECIFICITY FACTOR FAMILY MEMBER"/>
    <property type="match status" value="1"/>
</dbReference>
<dbReference type="GO" id="GO:0004521">
    <property type="term" value="F:RNA endonuclease activity"/>
    <property type="evidence" value="ECO:0007669"/>
    <property type="project" value="TreeGrafter"/>
</dbReference>
<evidence type="ECO:0008006" key="6">
    <source>
        <dbReference type="Google" id="ProtNLM"/>
    </source>
</evidence>
<dbReference type="GO" id="GO:0016787">
    <property type="term" value="F:hydrolase activity"/>
    <property type="evidence" value="ECO:0007669"/>
    <property type="project" value="UniProtKB-KW"/>
</dbReference>
<comment type="caution">
    <text evidence="4">The sequence shown here is derived from an EMBL/GenBank/DDBJ whole genome shotgun (WGS) entry which is preliminary data.</text>
</comment>
<dbReference type="InterPro" id="IPR001279">
    <property type="entry name" value="Metallo-B-lactamas"/>
</dbReference>
<dbReference type="SUPFAM" id="SSF56281">
    <property type="entry name" value="Metallo-hydrolase/oxidoreductase"/>
    <property type="match status" value="1"/>
</dbReference>
<dbReference type="Pfam" id="PF07521">
    <property type="entry name" value="RMMBL"/>
    <property type="match status" value="1"/>
</dbReference>
<dbReference type="EMBL" id="QMQX01000218">
    <property type="protein sequence ID" value="RLE49304.1"/>
    <property type="molecule type" value="Genomic_DNA"/>
</dbReference>
<dbReference type="Pfam" id="PF00753">
    <property type="entry name" value="Lactamase_B"/>
    <property type="match status" value="1"/>
</dbReference>
<dbReference type="PANTHER" id="PTHR11203:SF37">
    <property type="entry name" value="INTEGRATOR COMPLEX SUBUNIT 11"/>
    <property type="match status" value="1"/>
</dbReference>
<dbReference type="SMART" id="SM01027">
    <property type="entry name" value="Beta-Casp"/>
    <property type="match status" value="1"/>
</dbReference>
<dbReference type="AlphaFoldDB" id="A0A497EPI6"/>
<feature type="domain" description="Metallo-beta-lactamase" evidence="2">
    <location>
        <begin position="14"/>
        <end position="202"/>
    </location>
</feature>
<evidence type="ECO:0000313" key="4">
    <source>
        <dbReference type="EMBL" id="RLE49304.1"/>
    </source>
</evidence>
<dbReference type="InterPro" id="IPR011108">
    <property type="entry name" value="RMMBL"/>
</dbReference>
<protein>
    <recommendedName>
        <fullName evidence="6">MBL fold metallo-hydrolase</fullName>
    </recommendedName>
</protein>
<feature type="domain" description="Beta-Casp" evidence="3">
    <location>
        <begin position="238"/>
        <end position="361"/>
    </location>
</feature>
<keyword evidence="1" id="KW-0378">Hydrolase</keyword>
<sequence>MLTLKILGSGQEFGRACIYLKTGNSRILLDCGINPGEIGRRSLPKFSLIDLSNLSAIVLTHAHLDHSAASPSTLSRGFKGRVYMTLPTMALAHLLWRDEYSIMEREWKGKSKLWSLRDMQRLLADHCVAKTYHEEFSLNGIKLNFHNAGHILGSAMVEVKSPSFRLVYTGDLGTSSNHLRLWKTSDIAYPDFLICEATYGGVDRRSRVDVEKEFVSSVREVLESGGKVLIPAFSVGRAQEVLKVFKDKEKVLSGYPVYVEGMAVDALRIYNQFIIYMDESIRRAYLFSGSEPFELDAISFPKTMRQRKEIISSKNPCVIIAPSGMLRGGWSLWYFSKLASAEENMIALCGHMAEGTLANRLLKGERAFIVKDMISGKKVSLQVKAKVQHFEISAHAMHSELCNFIAQMKPETLILVHGSASSIEALAKSVEQHASNVYMPLNTVSLKFKTRQKLVEEKLFIEVPLTDTTRLMLPRYRKVLVKHLDKQRFLRPIELRSLMLSLKPKPSAS</sequence>
<name>A0A497EPI6_9CREN</name>
<proteinExistence type="predicted"/>
<dbReference type="Pfam" id="PF10996">
    <property type="entry name" value="Beta-Casp"/>
    <property type="match status" value="1"/>
</dbReference>
<dbReference type="InterPro" id="IPR050698">
    <property type="entry name" value="MBL"/>
</dbReference>
<evidence type="ECO:0000313" key="5">
    <source>
        <dbReference type="Proteomes" id="UP000272051"/>
    </source>
</evidence>
<dbReference type="SMART" id="SM00849">
    <property type="entry name" value="Lactamase_B"/>
    <property type="match status" value="1"/>
</dbReference>
<dbReference type="Proteomes" id="UP000272051">
    <property type="component" value="Unassembled WGS sequence"/>
</dbReference>
<organism evidence="4 5">
    <name type="scientific">Thermoproteota archaeon</name>
    <dbReference type="NCBI Taxonomy" id="2056631"/>
    <lineage>
        <taxon>Archaea</taxon>
        <taxon>Thermoproteota</taxon>
    </lineage>
</organism>
<dbReference type="InterPro" id="IPR022712">
    <property type="entry name" value="Beta_Casp"/>
</dbReference>
<evidence type="ECO:0000259" key="3">
    <source>
        <dbReference type="SMART" id="SM01027"/>
    </source>
</evidence>
<evidence type="ECO:0000259" key="2">
    <source>
        <dbReference type="SMART" id="SM00849"/>
    </source>
</evidence>